<name>A0ABY5G7Y2_VIBPE</name>
<dbReference type="EMBL" id="CP090615">
    <property type="protein sequence ID" value="UTT86301.1"/>
    <property type="molecule type" value="Genomic_DNA"/>
</dbReference>
<reference evidence="1" key="1">
    <citation type="submission" date="2022-01" db="EMBL/GenBank/DDBJ databases">
        <title>Alginate degradation mechanism of Vibrio pelagius WXL662.</title>
        <authorList>
            <person name="He X."/>
        </authorList>
    </citation>
    <scope>NUCLEOTIDE SEQUENCE</scope>
    <source>
        <strain evidence="1">WXL662</strain>
    </source>
</reference>
<protein>
    <submittedName>
        <fullName evidence="1">Uncharacterized protein</fullName>
    </submittedName>
</protein>
<dbReference type="Proteomes" id="UP001059120">
    <property type="component" value="Chromosome 2"/>
</dbReference>
<keyword evidence="2" id="KW-1185">Reference proteome</keyword>
<proteinExistence type="predicted"/>
<evidence type="ECO:0000313" key="1">
    <source>
        <dbReference type="EMBL" id="UTT86301.1"/>
    </source>
</evidence>
<sequence length="54" mass="6004">MLAAFETHRYLALTVVPEATRRTIEFVTSNHSGLSKSTVTISLVELKNSLNARE</sequence>
<gene>
    <name evidence="1" type="ORF">LZI70_18270</name>
</gene>
<evidence type="ECO:0000313" key="2">
    <source>
        <dbReference type="Proteomes" id="UP001059120"/>
    </source>
</evidence>
<organism evidence="1 2">
    <name type="scientific">Vibrio pelagius</name>
    <dbReference type="NCBI Taxonomy" id="28169"/>
    <lineage>
        <taxon>Bacteria</taxon>
        <taxon>Pseudomonadati</taxon>
        <taxon>Pseudomonadota</taxon>
        <taxon>Gammaproteobacteria</taxon>
        <taxon>Vibrionales</taxon>
        <taxon>Vibrionaceae</taxon>
        <taxon>Vibrio</taxon>
    </lineage>
</organism>
<dbReference type="RefSeq" id="WP_255232099.1">
    <property type="nucleotide sequence ID" value="NZ_CP090615.1"/>
</dbReference>
<accession>A0ABY5G7Y2</accession>